<name>A0A2V3IQ52_9FLOR</name>
<evidence type="ECO:0000313" key="3">
    <source>
        <dbReference type="Proteomes" id="UP000247409"/>
    </source>
</evidence>
<sequence>MQQPEQSRSYYVKLGTPLNSKPLVPAHLISDYDAEQGNDQQDNRSTSSSARLERRNSRNARRAVRAFAKATSSHRPADFSSSQTTAQWVNDHAQDDSSTPLNWTLHSSQHESHSEVRRSGSVRRVARRLTSFRSAASTPRTSEPKRQQRQRAARAGKRVLALVADGLVRCGEAWTVWGMAVAPTPRTPKYTA</sequence>
<proteinExistence type="predicted"/>
<evidence type="ECO:0000313" key="2">
    <source>
        <dbReference type="EMBL" id="PXF43260.1"/>
    </source>
</evidence>
<dbReference type="Proteomes" id="UP000247409">
    <property type="component" value="Unassembled WGS sequence"/>
</dbReference>
<dbReference type="EMBL" id="NBIV01000131">
    <property type="protein sequence ID" value="PXF43260.1"/>
    <property type="molecule type" value="Genomic_DNA"/>
</dbReference>
<keyword evidence="3" id="KW-1185">Reference proteome</keyword>
<protein>
    <submittedName>
        <fullName evidence="2">Uncharacterized protein</fullName>
    </submittedName>
</protein>
<feature type="compositionally biased region" description="Polar residues" evidence="1">
    <location>
        <begin position="71"/>
        <end position="88"/>
    </location>
</feature>
<feature type="compositionally biased region" description="Polar residues" evidence="1">
    <location>
        <begin position="131"/>
        <end position="141"/>
    </location>
</feature>
<feature type="compositionally biased region" description="Polar residues" evidence="1">
    <location>
        <begin position="37"/>
        <end position="46"/>
    </location>
</feature>
<organism evidence="2 3">
    <name type="scientific">Gracilariopsis chorda</name>
    <dbReference type="NCBI Taxonomy" id="448386"/>
    <lineage>
        <taxon>Eukaryota</taxon>
        <taxon>Rhodophyta</taxon>
        <taxon>Florideophyceae</taxon>
        <taxon>Rhodymeniophycidae</taxon>
        <taxon>Gracilariales</taxon>
        <taxon>Gracilariaceae</taxon>
        <taxon>Gracilariopsis</taxon>
    </lineage>
</organism>
<evidence type="ECO:0000256" key="1">
    <source>
        <dbReference type="SAM" id="MobiDB-lite"/>
    </source>
</evidence>
<reference evidence="2 3" key="1">
    <citation type="journal article" date="2018" name="Mol. Biol. Evol.">
        <title>Analysis of the draft genome of the red seaweed Gracilariopsis chorda provides insights into genome size evolution in Rhodophyta.</title>
        <authorList>
            <person name="Lee J."/>
            <person name="Yang E.C."/>
            <person name="Graf L."/>
            <person name="Yang J.H."/>
            <person name="Qiu H."/>
            <person name="Zel Zion U."/>
            <person name="Chan C.X."/>
            <person name="Stephens T.G."/>
            <person name="Weber A.P.M."/>
            <person name="Boo G.H."/>
            <person name="Boo S.M."/>
            <person name="Kim K.M."/>
            <person name="Shin Y."/>
            <person name="Jung M."/>
            <person name="Lee S.J."/>
            <person name="Yim H.S."/>
            <person name="Lee J.H."/>
            <person name="Bhattacharya D."/>
            <person name="Yoon H.S."/>
        </authorList>
    </citation>
    <scope>NUCLEOTIDE SEQUENCE [LARGE SCALE GENOMIC DNA]</scope>
    <source>
        <strain evidence="2 3">SKKU-2015</strain>
        <tissue evidence="2">Whole body</tissue>
    </source>
</reference>
<comment type="caution">
    <text evidence="2">The sequence shown here is derived from an EMBL/GenBank/DDBJ whole genome shotgun (WGS) entry which is preliminary data.</text>
</comment>
<gene>
    <name evidence="2" type="ORF">BWQ96_06987</name>
</gene>
<feature type="compositionally biased region" description="Basic and acidic residues" evidence="1">
    <location>
        <begin position="108"/>
        <end position="118"/>
    </location>
</feature>
<accession>A0A2V3IQ52</accession>
<feature type="region of interest" description="Disordered" evidence="1">
    <location>
        <begin position="1"/>
        <end position="153"/>
    </location>
</feature>
<dbReference type="AlphaFoldDB" id="A0A2V3IQ52"/>
<feature type="compositionally biased region" description="Polar residues" evidence="1">
    <location>
        <begin position="96"/>
        <end position="107"/>
    </location>
</feature>